<sequence>MAPKRPLPPQLSARVFFTVRRARELGVTRATMADLARPHRSVLGTRMPLTVLEDAQAASLVLPAGCVFTHWTGIWLRGLVVGRRWMPEHRPPLDVGVHGRTPPRLATVTGHRLLAPDLPTIVLPGLAIPVLDDAHLFRQVAGDLSVADRVVLGDLMVAWRSGRGDDYFDEALAIRSCGVVAARAASRQVRPGTNSVMESRVRQDFVREGLPAPELNAQILDDRGALVGYADFLWRRARVVVEYNGAHHYRTDEQRLQDEARRNRMERLGYLVILINKVDYYDHHAETMAAVRAALVVRGALAA</sequence>
<dbReference type="RefSeq" id="WP_019286552.1">
    <property type="nucleotide sequence ID" value="NZ_DAMCTM010000001.1"/>
</dbReference>
<gene>
    <name evidence="2" type="ORF">MHL29_03500</name>
</gene>
<feature type="domain" description="DUF559" evidence="1">
    <location>
        <begin position="230"/>
        <end position="275"/>
    </location>
</feature>
<dbReference type="Pfam" id="PF04480">
    <property type="entry name" value="DUF559"/>
    <property type="match status" value="1"/>
</dbReference>
<organism evidence="2 3">
    <name type="scientific">Arsenicicoccus bolidensis</name>
    <dbReference type="NCBI Taxonomy" id="229480"/>
    <lineage>
        <taxon>Bacteria</taxon>
        <taxon>Bacillati</taxon>
        <taxon>Actinomycetota</taxon>
        <taxon>Actinomycetes</taxon>
        <taxon>Micrococcales</taxon>
        <taxon>Intrasporangiaceae</taxon>
        <taxon>Arsenicicoccus</taxon>
    </lineage>
</organism>
<comment type="caution">
    <text evidence="2">The sequence shown here is derived from an EMBL/GenBank/DDBJ whole genome shotgun (WGS) entry which is preliminary data.</text>
</comment>
<evidence type="ECO:0000313" key="2">
    <source>
        <dbReference type="EMBL" id="MCG7320961.1"/>
    </source>
</evidence>
<evidence type="ECO:0000259" key="1">
    <source>
        <dbReference type="Pfam" id="PF04480"/>
    </source>
</evidence>
<reference evidence="2 3" key="1">
    <citation type="submission" date="2022-02" db="EMBL/GenBank/DDBJ databases">
        <title>Uncovering new skin microbiome diversity through culturing and metagenomics.</title>
        <authorList>
            <person name="Conlan S."/>
            <person name="Deming C."/>
            <person name="Nisc Comparative Sequencing Program N."/>
            <person name="Segre J.A."/>
        </authorList>
    </citation>
    <scope>NUCLEOTIDE SEQUENCE [LARGE SCALE GENOMIC DNA]</scope>
    <source>
        <strain evidence="2 3">ACRQZ</strain>
    </source>
</reference>
<proteinExistence type="predicted"/>
<protein>
    <submittedName>
        <fullName evidence="2">DUF559 domain-containing protein</fullName>
    </submittedName>
</protein>
<accession>A0ABS9PZA2</accession>
<dbReference type="InterPro" id="IPR011335">
    <property type="entry name" value="Restrct_endonuc-II-like"/>
</dbReference>
<keyword evidence="3" id="KW-1185">Reference proteome</keyword>
<dbReference type="Proteomes" id="UP001521931">
    <property type="component" value="Unassembled WGS sequence"/>
</dbReference>
<dbReference type="Gene3D" id="3.40.960.10">
    <property type="entry name" value="VSR Endonuclease"/>
    <property type="match status" value="1"/>
</dbReference>
<dbReference type="SUPFAM" id="SSF52980">
    <property type="entry name" value="Restriction endonuclease-like"/>
    <property type="match status" value="1"/>
</dbReference>
<evidence type="ECO:0000313" key="3">
    <source>
        <dbReference type="Proteomes" id="UP001521931"/>
    </source>
</evidence>
<dbReference type="EMBL" id="JAKRCV010000006">
    <property type="protein sequence ID" value="MCG7320961.1"/>
    <property type="molecule type" value="Genomic_DNA"/>
</dbReference>
<name>A0ABS9PZA2_9MICO</name>
<dbReference type="InterPro" id="IPR007569">
    <property type="entry name" value="DUF559"/>
</dbReference>